<dbReference type="InterPro" id="IPR036388">
    <property type="entry name" value="WH-like_DNA-bd_sf"/>
</dbReference>
<dbReference type="GO" id="GO:0006355">
    <property type="term" value="P:regulation of DNA-templated transcription"/>
    <property type="evidence" value="ECO:0007669"/>
    <property type="project" value="InterPro"/>
</dbReference>
<evidence type="ECO:0000259" key="4">
    <source>
        <dbReference type="PROSITE" id="PS50043"/>
    </source>
</evidence>
<comment type="caution">
    <text evidence="5">The sequence shown here is derived from an EMBL/GenBank/DDBJ whole genome shotgun (WGS) entry which is preliminary data.</text>
</comment>
<feature type="domain" description="HTH luxR-type" evidence="4">
    <location>
        <begin position="160"/>
        <end position="225"/>
    </location>
</feature>
<dbReference type="PRINTS" id="PR00038">
    <property type="entry name" value="HTHLUXR"/>
</dbReference>
<sequence length="227" mass="25570">MKPTDQDSYNPFSDGESIRKSIDLFDTVKQPEQLKDALKKIAQNAGYECLSFVDYGPTPNKAQQNQVYGQYSDELSHHFDCEKVMSHAKSGIRVCALAKLTGVTNLNAHLYVLPLRGIKGIVGALVFSMPSVKSAHVSAELIDWNWTILSPYLLSAALRCRKEKLSITKRERDCMFWVSEGKTSWEISQILGISERTVNFHLTNCITKTQSSNRQQAIARCIRNNLI</sequence>
<keyword evidence="2" id="KW-0238">DNA-binding</keyword>
<gene>
    <name evidence="5" type="ORF">N479_25835</name>
</gene>
<dbReference type="RefSeq" id="WP_052960841.1">
    <property type="nucleotide sequence ID" value="NZ_AUXW01000047.1"/>
</dbReference>
<dbReference type="PANTHER" id="PTHR44688">
    <property type="entry name" value="DNA-BINDING TRANSCRIPTIONAL ACTIVATOR DEVR_DOSR"/>
    <property type="match status" value="1"/>
</dbReference>
<keyword evidence="1" id="KW-0805">Transcription regulation</keyword>
<dbReference type="AlphaFoldDB" id="A0A0F6AH53"/>
<organism evidence="5 6">
    <name type="scientific">Pseudoalteromonas luteoviolacea S4054</name>
    <dbReference type="NCBI Taxonomy" id="1129367"/>
    <lineage>
        <taxon>Bacteria</taxon>
        <taxon>Pseudomonadati</taxon>
        <taxon>Pseudomonadota</taxon>
        <taxon>Gammaproteobacteria</taxon>
        <taxon>Alteromonadales</taxon>
        <taxon>Pseudoalteromonadaceae</taxon>
        <taxon>Pseudoalteromonas</taxon>
    </lineage>
</organism>
<dbReference type="CDD" id="cd06170">
    <property type="entry name" value="LuxR_C_like"/>
    <property type="match status" value="1"/>
</dbReference>
<evidence type="ECO:0000256" key="2">
    <source>
        <dbReference type="ARBA" id="ARBA00023125"/>
    </source>
</evidence>
<dbReference type="PROSITE" id="PS50043">
    <property type="entry name" value="HTH_LUXR_2"/>
    <property type="match status" value="1"/>
</dbReference>
<keyword evidence="3" id="KW-0804">Transcription</keyword>
<dbReference type="InterPro" id="IPR000792">
    <property type="entry name" value="Tscrpt_reg_LuxR_C"/>
</dbReference>
<dbReference type="SMART" id="SM00421">
    <property type="entry name" value="HTH_LUXR"/>
    <property type="match status" value="1"/>
</dbReference>
<dbReference type="PANTHER" id="PTHR44688:SF16">
    <property type="entry name" value="DNA-BINDING TRANSCRIPTIONAL ACTIVATOR DEVR_DOSR"/>
    <property type="match status" value="1"/>
</dbReference>
<dbReference type="EMBL" id="AUXW01000047">
    <property type="protein sequence ID" value="KKE85478.1"/>
    <property type="molecule type" value="Genomic_DNA"/>
</dbReference>
<evidence type="ECO:0000313" key="6">
    <source>
        <dbReference type="Proteomes" id="UP000033434"/>
    </source>
</evidence>
<name>A0A0F6AH53_9GAMM</name>
<evidence type="ECO:0000256" key="3">
    <source>
        <dbReference type="ARBA" id="ARBA00023163"/>
    </source>
</evidence>
<accession>A0A0F6AH53</accession>
<dbReference type="GO" id="GO:0003677">
    <property type="term" value="F:DNA binding"/>
    <property type="evidence" value="ECO:0007669"/>
    <property type="project" value="UniProtKB-KW"/>
</dbReference>
<dbReference type="Gene3D" id="1.10.10.10">
    <property type="entry name" value="Winged helix-like DNA-binding domain superfamily/Winged helix DNA-binding domain"/>
    <property type="match status" value="1"/>
</dbReference>
<dbReference type="PATRIC" id="fig|1129367.4.peg.469"/>
<dbReference type="Proteomes" id="UP000033434">
    <property type="component" value="Unassembled WGS sequence"/>
</dbReference>
<dbReference type="SUPFAM" id="SSF46894">
    <property type="entry name" value="C-terminal effector domain of the bipartite response regulators"/>
    <property type="match status" value="1"/>
</dbReference>
<protein>
    <recommendedName>
        <fullName evidence="4">HTH luxR-type domain-containing protein</fullName>
    </recommendedName>
</protein>
<reference evidence="5 6" key="1">
    <citation type="journal article" date="2015" name="BMC Genomics">
        <title>Genome mining reveals unlocked bioactive potential of marine Gram-negative bacteria.</title>
        <authorList>
            <person name="Machado H."/>
            <person name="Sonnenschein E.C."/>
            <person name="Melchiorsen J."/>
            <person name="Gram L."/>
        </authorList>
    </citation>
    <scope>NUCLEOTIDE SEQUENCE [LARGE SCALE GENOMIC DNA]</scope>
    <source>
        <strain evidence="5 6">S4054</strain>
    </source>
</reference>
<dbReference type="Pfam" id="PF00196">
    <property type="entry name" value="GerE"/>
    <property type="match status" value="1"/>
</dbReference>
<dbReference type="InterPro" id="IPR016032">
    <property type="entry name" value="Sig_transdc_resp-reg_C-effctor"/>
</dbReference>
<evidence type="ECO:0000256" key="1">
    <source>
        <dbReference type="ARBA" id="ARBA00023015"/>
    </source>
</evidence>
<proteinExistence type="predicted"/>
<evidence type="ECO:0000313" key="5">
    <source>
        <dbReference type="EMBL" id="KKE85478.1"/>
    </source>
</evidence>